<dbReference type="Proteomes" id="UP000075320">
    <property type="component" value="Unassembled WGS sequence"/>
</dbReference>
<dbReference type="GO" id="GO:0005886">
    <property type="term" value="C:plasma membrane"/>
    <property type="evidence" value="ECO:0007669"/>
    <property type="project" value="InterPro"/>
</dbReference>
<keyword evidence="3" id="KW-1133">Transmembrane helix</keyword>
<dbReference type="EMBL" id="LUKE01000004">
    <property type="protein sequence ID" value="KYG63056.1"/>
    <property type="molecule type" value="Genomic_DNA"/>
</dbReference>
<keyword evidence="2" id="KW-0812">Transmembrane</keyword>
<dbReference type="PANTHER" id="PTHR36985">
    <property type="entry name" value="TRANSLOCATION AND ASSEMBLY MODULE SUBUNIT TAMB"/>
    <property type="match status" value="1"/>
</dbReference>
<proteinExistence type="predicted"/>
<keyword evidence="8" id="KW-1185">Reference proteome</keyword>
<name>A0A150WHF1_BDEBC</name>
<feature type="domain" description="Translocation and assembly module TamB C-terminal" evidence="6">
    <location>
        <begin position="965"/>
        <end position="1324"/>
    </location>
</feature>
<gene>
    <name evidence="7" type="ORF">AZI86_15155</name>
</gene>
<evidence type="ECO:0000256" key="5">
    <source>
        <dbReference type="SAM" id="MobiDB-lite"/>
    </source>
</evidence>
<organism evidence="7 8">
    <name type="scientific">Bdellovibrio bacteriovorus</name>
    <dbReference type="NCBI Taxonomy" id="959"/>
    <lineage>
        <taxon>Bacteria</taxon>
        <taxon>Pseudomonadati</taxon>
        <taxon>Bdellovibrionota</taxon>
        <taxon>Bdellovibrionia</taxon>
        <taxon>Bdellovibrionales</taxon>
        <taxon>Pseudobdellovibrionaceae</taxon>
        <taxon>Bdellovibrio</taxon>
    </lineage>
</organism>
<sequence length="1325" mass="145330">MRRVFWILITPLAGILVLWLIGSQFLGPKLESWILTKVQTYSEESLPLTLRAERLQLHLFKPSLSAEGVEVIPKGELAQSLKPIRIGSVRIFLDFFTLLGGRVHLSAVVVDSPELELDIDPLLQSDQPAAELPIDEIFAQTEKIPLQRLFLRNIQVKVLSKKYKTESALHSGDLLVTNMGKNLTLKASVPSLQVEVDRIGSFEGSLDTHLYLTRQSLRILQLGVRLDQSELLARGEINPISQVTIKPQGVLNVSGKLSLKDIYEEMKRLRPKLEAPAFAGQLDMESDIRFKSLEDIQAKAEIKTQDVIVGQLQMGNASIQGEYKDRIVSLSEIKLQHPSGEATVTRSQISLKDEYAFKAQASVAQMDVQKLFHSLNLNNIPVGMSLSGTVPCEGHFYPEIEVTCDDVQISAKNLWVKSGMDKKATSILELDGMKAAGLVQISTKSVRYSAEVGLGDNTGTSDGIIDFDKGFKINYATKKLDFKNVKNLANLKLRGSAEIQGSTSGGTDAAIFDMSANARDFVFEDFTLGNLIANLRYRGGTLNFEEIAGALNKTQYVGDLSLDLNHDRLSGEFSVPSVDLADVSTVFSQIFTLPFPVQGQGAAKAKISGPLNFWKMDYKLESAFKNVFIGPESFDALTFNVSADDGNIKTDNVTLIKGDAVLGLRGGISSDQMMNLYADGKNFRLEQSDIISKINSSLIGNLNFSAELKESVKDPHIAIKGSITDTSFNEQDIPNSNFILQVRKDLLGAQVHLFGDRVQGEIEVPFEQNRRPLTIKVNTKEWNYSTLLGLFGGASLVGEYDSALTSQIDLRSESGSILKSTGHINVDKFELKRGNLSLTNPAPMKINMKDGLTSIQDFRLVGPNADFSIRGSNFTAERLDMDLNLQSDMRLFQIFLPFLEDLGGGINISTKMSGAWNKPSILGNLSSRNVFLKIKGLPHPIERLNTEVVFSQSRILVSSVRGVMAGGTLSGDGGILINGIRDLPTSIRLRLDGVTFNVPDKVRSSGNADLLFAGRWFPFTLSGTYYISNALMEKEITEGSGGVTGVRQSMYLPKFIRESQFEPVILDLQLILENNIAVKNSLLDGSVSGNLQVKGPPGNPVLLGRITTDRNTKLIVKDRVFEIQSGVIDFNDPDEINPNLYITAITRVNEYDVTVVAQGTAKNLTIRFSSIPPLPENDIISLIALGVITSSKDQNLQGGQSEKVGAEIGGAVLAAPINKQLEATGFNVAVTQQYDSYRSVSVPKITLSRRLTDKVKIIGSRPVGDSQSYDVRMEYQINSNYTAVGSFESRGNDNTSTGLGQSTETTTGAQENIFGLDLEFKREFK</sequence>
<feature type="region of interest" description="Disordered" evidence="5">
    <location>
        <begin position="1286"/>
        <end position="1306"/>
    </location>
</feature>
<dbReference type="RefSeq" id="WP_061836132.1">
    <property type="nucleotide sequence ID" value="NZ_LUKE01000004.1"/>
</dbReference>
<accession>A0A150WHF1</accession>
<evidence type="ECO:0000259" key="6">
    <source>
        <dbReference type="Pfam" id="PF04357"/>
    </source>
</evidence>
<protein>
    <recommendedName>
        <fullName evidence="6">Translocation and assembly module TamB C-terminal domain-containing protein</fullName>
    </recommendedName>
</protein>
<evidence type="ECO:0000256" key="3">
    <source>
        <dbReference type="ARBA" id="ARBA00022989"/>
    </source>
</evidence>
<dbReference type="GO" id="GO:0009306">
    <property type="term" value="P:protein secretion"/>
    <property type="evidence" value="ECO:0007669"/>
    <property type="project" value="InterPro"/>
</dbReference>
<evidence type="ECO:0000313" key="8">
    <source>
        <dbReference type="Proteomes" id="UP000075320"/>
    </source>
</evidence>
<dbReference type="Pfam" id="PF04357">
    <property type="entry name" value="TamB"/>
    <property type="match status" value="1"/>
</dbReference>
<evidence type="ECO:0000256" key="2">
    <source>
        <dbReference type="ARBA" id="ARBA00022692"/>
    </source>
</evidence>
<comment type="subcellular location">
    <subcellularLocation>
        <location evidence="1">Membrane</location>
        <topology evidence="1">Single-pass membrane protein</topology>
    </subcellularLocation>
</comment>
<evidence type="ECO:0000256" key="4">
    <source>
        <dbReference type="ARBA" id="ARBA00023136"/>
    </source>
</evidence>
<feature type="compositionally biased region" description="Polar residues" evidence="5">
    <location>
        <begin position="1292"/>
        <end position="1306"/>
    </location>
</feature>
<dbReference type="InterPro" id="IPR007452">
    <property type="entry name" value="TamB_C"/>
</dbReference>
<keyword evidence="4" id="KW-0472">Membrane</keyword>
<evidence type="ECO:0000313" key="7">
    <source>
        <dbReference type="EMBL" id="KYG63056.1"/>
    </source>
</evidence>
<comment type="caution">
    <text evidence="7">The sequence shown here is derived from an EMBL/GenBank/DDBJ whole genome shotgun (WGS) entry which is preliminary data.</text>
</comment>
<reference evidence="7 8" key="1">
    <citation type="submission" date="2016-03" db="EMBL/GenBank/DDBJ databases">
        <authorList>
            <person name="Ploux O."/>
        </authorList>
    </citation>
    <scope>NUCLEOTIDE SEQUENCE [LARGE SCALE GENOMIC DNA]</scope>
    <source>
        <strain evidence="7 8">R0</strain>
    </source>
</reference>
<dbReference type="OrthoDB" id="5287022at2"/>
<dbReference type="PANTHER" id="PTHR36985:SF1">
    <property type="entry name" value="TRANSLOCATION AND ASSEMBLY MODULE SUBUNIT TAMB"/>
    <property type="match status" value="1"/>
</dbReference>
<evidence type="ECO:0000256" key="1">
    <source>
        <dbReference type="ARBA" id="ARBA00004167"/>
    </source>
</evidence>